<proteinExistence type="predicted"/>
<dbReference type="PANTHER" id="PTHR42759:SF5">
    <property type="entry name" value="METHANOL DEHYDROGENASE REGULATOR"/>
    <property type="match status" value="1"/>
</dbReference>
<feature type="compositionally biased region" description="Low complexity" evidence="1">
    <location>
        <begin position="173"/>
        <end position="189"/>
    </location>
</feature>
<evidence type="ECO:0000313" key="4">
    <source>
        <dbReference type="Proteomes" id="UP000656042"/>
    </source>
</evidence>
<comment type="caution">
    <text evidence="3">The sequence shown here is derived from an EMBL/GenBank/DDBJ whole genome shotgun (WGS) entry which is preliminary data.</text>
</comment>
<dbReference type="InterPro" id="IPR027417">
    <property type="entry name" value="P-loop_NTPase"/>
</dbReference>
<dbReference type="InterPro" id="IPR011703">
    <property type="entry name" value="ATPase_AAA-3"/>
</dbReference>
<dbReference type="GO" id="GO:0005524">
    <property type="term" value="F:ATP binding"/>
    <property type="evidence" value="ECO:0007669"/>
    <property type="project" value="InterPro"/>
</dbReference>
<dbReference type="Proteomes" id="UP000656042">
    <property type="component" value="Unassembled WGS sequence"/>
</dbReference>
<dbReference type="GO" id="GO:0016887">
    <property type="term" value="F:ATP hydrolysis activity"/>
    <property type="evidence" value="ECO:0007669"/>
    <property type="project" value="InterPro"/>
</dbReference>
<evidence type="ECO:0000256" key="1">
    <source>
        <dbReference type="SAM" id="MobiDB-lite"/>
    </source>
</evidence>
<feature type="region of interest" description="Disordered" evidence="1">
    <location>
        <begin position="154"/>
        <end position="225"/>
    </location>
</feature>
<dbReference type="Gene3D" id="3.40.50.300">
    <property type="entry name" value="P-loop containing nucleotide triphosphate hydrolases"/>
    <property type="match status" value="1"/>
</dbReference>
<dbReference type="PANTHER" id="PTHR42759">
    <property type="entry name" value="MOXR FAMILY PROTEIN"/>
    <property type="match status" value="1"/>
</dbReference>
<evidence type="ECO:0000313" key="3">
    <source>
        <dbReference type="EMBL" id="GGK79893.1"/>
    </source>
</evidence>
<name>A0A8J3BXC9_9ACTN</name>
<feature type="domain" description="ATPase AAA-3" evidence="2">
    <location>
        <begin position="40"/>
        <end position="157"/>
    </location>
</feature>
<protein>
    <recommendedName>
        <fullName evidence="2">ATPase AAA-3 domain-containing protein</fullName>
    </recommendedName>
</protein>
<accession>A0A8J3BXC9</accession>
<dbReference type="EMBL" id="BMMX01000002">
    <property type="protein sequence ID" value="GGK79893.1"/>
    <property type="molecule type" value="Genomic_DNA"/>
</dbReference>
<reference evidence="3" key="1">
    <citation type="journal article" date="2014" name="Int. J. Syst. Evol. Microbiol.">
        <title>Complete genome sequence of Corynebacterium casei LMG S-19264T (=DSM 44701T), isolated from a smear-ripened cheese.</title>
        <authorList>
            <consortium name="US DOE Joint Genome Institute (JGI-PGF)"/>
            <person name="Walter F."/>
            <person name="Albersmeier A."/>
            <person name="Kalinowski J."/>
            <person name="Ruckert C."/>
        </authorList>
    </citation>
    <scope>NUCLEOTIDE SEQUENCE</scope>
    <source>
        <strain evidence="3">CGMCC 4.7299</strain>
    </source>
</reference>
<reference evidence="3" key="2">
    <citation type="submission" date="2020-09" db="EMBL/GenBank/DDBJ databases">
        <authorList>
            <person name="Sun Q."/>
            <person name="Zhou Y."/>
        </authorList>
    </citation>
    <scope>NUCLEOTIDE SEQUENCE</scope>
    <source>
        <strain evidence="3">CGMCC 4.7299</strain>
    </source>
</reference>
<keyword evidence="4" id="KW-1185">Reference proteome</keyword>
<dbReference type="InterPro" id="IPR050764">
    <property type="entry name" value="CbbQ/NirQ/NorQ/GpvN"/>
</dbReference>
<dbReference type="SUPFAM" id="SSF52540">
    <property type="entry name" value="P-loop containing nucleoside triphosphate hydrolases"/>
    <property type="match status" value="1"/>
</dbReference>
<evidence type="ECO:0000259" key="2">
    <source>
        <dbReference type="Pfam" id="PF07726"/>
    </source>
</evidence>
<dbReference type="AlphaFoldDB" id="A0A8J3BXC9"/>
<dbReference type="CDD" id="cd00009">
    <property type="entry name" value="AAA"/>
    <property type="match status" value="1"/>
</dbReference>
<organism evidence="3 4">
    <name type="scientific">Mangrovihabitans endophyticus</name>
    <dbReference type="NCBI Taxonomy" id="1751298"/>
    <lineage>
        <taxon>Bacteria</taxon>
        <taxon>Bacillati</taxon>
        <taxon>Actinomycetota</taxon>
        <taxon>Actinomycetes</taxon>
        <taxon>Micromonosporales</taxon>
        <taxon>Micromonosporaceae</taxon>
        <taxon>Mangrovihabitans</taxon>
    </lineage>
</organism>
<gene>
    <name evidence="3" type="ORF">GCM10012284_12370</name>
</gene>
<dbReference type="Pfam" id="PF07726">
    <property type="entry name" value="AAA_3"/>
    <property type="match status" value="1"/>
</dbReference>
<sequence>MTPATAAALATAILDETDRVVVAKRDAVRTMLLGVLAGGHILIEDHPGLGKTLIAKSLAAVLGLSFTRIQFTPDLMPADITGAVYLDPASSDLRFRAGPVFTQMLLADEINRATPKTQSALLEAMAEHHVTADGHTHRLPQPFIVLATDNPIDLTAPTRYPKRNSTGSRFGERSATSPPTTRSPCCTGTAAPAGPHPTRSPRWQTPTAWRNSKPPRPRSRPTAAY</sequence>